<dbReference type="InterPro" id="IPR032193">
    <property type="entry name" value="CNOT1_TTP_bind"/>
</dbReference>
<dbReference type="InterPro" id="IPR024557">
    <property type="entry name" value="CNOT1_dom_4"/>
</dbReference>
<reference evidence="6 7" key="1">
    <citation type="journal article" date="2015" name="Environ. Microbiol.">
        <title>Genome analyses suggest the presence of polyploidy and recent human-driven expansions in eight global populations of the honeybee pathogen Nosema ceranae.</title>
        <authorList>
            <person name="Pelin A."/>
            <person name="Selman M."/>
            <person name="Aris-Brosou S."/>
            <person name="Farinelli L."/>
            <person name="Corradi N."/>
        </authorList>
    </citation>
    <scope>NUCLEOTIDE SEQUENCE [LARGE SCALE GENOMIC DNA]</scope>
    <source>
        <strain evidence="6 7">PA08 1199</strain>
    </source>
</reference>
<dbReference type="Pfam" id="PF16415">
    <property type="entry name" value="CNOT1_CAF1_bind"/>
    <property type="match status" value="1"/>
</dbReference>
<dbReference type="Pfam" id="PF16417">
    <property type="entry name" value="CNOT1_TTP_bind"/>
    <property type="match status" value="1"/>
</dbReference>
<dbReference type="EMBL" id="JPQZ01000054">
    <property type="protein sequence ID" value="KKO74644.1"/>
    <property type="molecule type" value="Genomic_DNA"/>
</dbReference>
<feature type="domain" description="CCR4-NOT transcription complex subunit 1 CAF1-binding" evidence="2">
    <location>
        <begin position="581"/>
        <end position="758"/>
    </location>
</feature>
<proteinExistence type="predicted"/>
<evidence type="ECO:0000259" key="5">
    <source>
        <dbReference type="Pfam" id="PF25097"/>
    </source>
</evidence>
<dbReference type="GO" id="GO:0000288">
    <property type="term" value="P:nuclear-transcribed mRNA catabolic process, deadenylation-dependent decay"/>
    <property type="evidence" value="ECO:0007669"/>
    <property type="project" value="TreeGrafter"/>
</dbReference>
<dbReference type="Pfam" id="PF25097">
    <property type="entry name" value="ARM_Cnot1"/>
    <property type="match status" value="1"/>
</dbReference>
<dbReference type="GO" id="GO:0017148">
    <property type="term" value="P:negative regulation of translation"/>
    <property type="evidence" value="ECO:0007669"/>
    <property type="project" value="InterPro"/>
</dbReference>
<dbReference type="Pfam" id="PF16418">
    <property type="entry name" value="CNOT1_HEAT"/>
    <property type="match status" value="1"/>
</dbReference>
<dbReference type="GO" id="GO:0060090">
    <property type="term" value="F:molecular adaptor activity"/>
    <property type="evidence" value="ECO:0007669"/>
    <property type="project" value="TreeGrafter"/>
</dbReference>
<evidence type="ECO:0000259" key="1">
    <source>
        <dbReference type="Pfam" id="PF12842"/>
    </source>
</evidence>
<dbReference type="Gene3D" id="1.25.40.180">
    <property type="match status" value="1"/>
</dbReference>
<evidence type="ECO:0000313" key="7">
    <source>
        <dbReference type="Proteomes" id="UP000034350"/>
    </source>
</evidence>
<dbReference type="InterPro" id="IPR038535">
    <property type="entry name" value="CNOT1_TTP_bind_sf"/>
</dbReference>
<evidence type="ECO:0000259" key="2">
    <source>
        <dbReference type="Pfam" id="PF16415"/>
    </source>
</evidence>
<dbReference type="PANTHER" id="PTHR13162">
    <property type="entry name" value="CCR4-NOT TRANSCRIPTION COMPLEX"/>
    <property type="match status" value="1"/>
</dbReference>
<dbReference type="Pfam" id="PF12842">
    <property type="entry name" value="DUF3819"/>
    <property type="match status" value="1"/>
</dbReference>
<organism evidence="6 7">
    <name type="scientific">Vairimorpha ceranae</name>
    <dbReference type="NCBI Taxonomy" id="40302"/>
    <lineage>
        <taxon>Eukaryota</taxon>
        <taxon>Fungi</taxon>
        <taxon>Fungi incertae sedis</taxon>
        <taxon>Microsporidia</taxon>
        <taxon>Nosematidae</taxon>
        <taxon>Vairimorpha</taxon>
    </lineage>
</organism>
<dbReference type="VEuPathDB" id="MicrosporidiaDB:G9O61_00g001420"/>
<dbReference type="VEuPathDB" id="MicrosporidiaDB:NCER_100883"/>
<dbReference type="InterPro" id="IPR040398">
    <property type="entry name" value="Not1"/>
</dbReference>
<keyword evidence="7" id="KW-1185">Reference proteome</keyword>
<dbReference type="InterPro" id="IPR032194">
    <property type="entry name" value="CNOT1_HEAT"/>
</dbReference>
<dbReference type="InterPro" id="IPR032191">
    <property type="entry name" value="CNOT1_CAF1_bind"/>
</dbReference>
<dbReference type="CDD" id="cd20710">
    <property type="entry name" value="NOT1_connector"/>
    <property type="match status" value="1"/>
</dbReference>
<feature type="domain" description="CCR4-NOT transcription complex subunit 1-like NOT1 connector" evidence="5">
    <location>
        <begin position="1047"/>
        <end position="1143"/>
    </location>
</feature>
<accession>A0A0F9ZA22</accession>
<dbReference type="PANTHER" id="PTHR13162:SF8">
    <property type="entry name" value="CCR4-NOT TRANSCRIPTION COMPLEX SUBUNIT 1"/>
    <property type="match status" value="1"/>
</dbReference>
<name>A0A0F9ZA22_9MICR</name>
<dbReference type="VEuPathDB" id="MicrosporidiaDB:AAJ76_5400026885"/>
<dbReference type="GO" id="GO:0030015">
    <property type="term" value="C:CCR4-NOT core complex"/>
    <property type="evidence" value="ECO:0007669"/>
    <property type="project" value="InterPro"/>
</dbReference>
<feature type="domain" description="CCR4-NOT transcription complex subunit 1 TTP binding" evidence="3">
    <location>
        <begin position="408"/>
        <end position="543"/>
    </location>
</feature>
<protein>
    <submittedName>
        <fullName evidence="6">Not1-like general negative regulator of transcription subunit 1</fullName>
    </submittedName>
</protein>
<dbReference type="GO" id="GO:0000932">
    <property type="term" value="C:P-body"/>
    <property type="evidence" value="ECO:0007669"/>
    <property type="project" value="TreeGrafter"/>
</dbReference>
<comment type="caution">
    <text evidence="6">The sequence shown here is derived from an EMBL/GenBank/DDBJ whole genome shotgun (WGS) entry which is preliminary data.</text>
</comment>
<evidence type="ECO:0000259" key="3">
    <source>
        <dbReference type="Pfam" id="PF16417"/>
    </source>
</evidence>
<evidence type="ECO:0000313" key="6">
    <source>
        <dbReference type="EMBL" id="KKO74644.1"/>
    </source>
</evidence>
<feature type="domain" description="CCR4-NOT transcription complex subunit 1 HEAT repeat" evidence="4">
    <location>
        <begin position="230"/>
        <end position="358"/>
    </location>
</feature>
<dbReference type="OrthoDB" id="1933107at2759"/>
<evidence type="ECO:0000259" key="4">
    <source>
        <dbReference type="Pfam" id="PF16418"/>
    </source>
</evidence>
<dbReference type="GeneID" id="36320917"/>
<sequence length="1486" mass="175315">MDKDLKKQEIQEIEESLTDLELKEILEKREPELISREFMSLIITKIKMKRKIGQQEIAKMILFMADFPERNWNIRVIMEVMKTNLEEVNWRDVYSYFLEEDFNIWSLESLYVIIDCWVCISGIITVPYEIFFKRWKNVRSQIYFIRLLIESDEKKTQLYSNVFFSKIVKLEEIRNSRFKSTLNYESNFNCVELFECIKNLDSNILIEQIAKKAPEWCLAGLSYVYPTFEKFFDDLVVTFFRGSSSNFIFYILFRNIPKVILKKLPKYISNGISLSKTLDVILEQKMLPMVSEDLDPPNICFDIIILSSLRDHLNLGIWLTNNITARKDTFVKLLISYVDLKIHNVLDVKVNCDSDNKSQNIMTDKLFPLTIDMIINITKLIEQNQKQLCFETLTLFSQLKRLIPQAIKFNKGVESNVDEQASAFISSIINSQLSISDGIKNIQNMQKGDLTSKELTFKIFGTLIENYSALYKLPNSDLLAEFYGELIKSDVIPRPFLKIALSYIKESLSFPETDREFHFAFKCLEVFIKKIPKFLSDVEDIEIVRSNLVKKDLILVDQDFYSFLKFGDLLLLCTNYKFNNELEKKLDELKIAADKNYKGLRKDEFVVLLITNLYEEDTPLIYKIYKTVDKSILTEFIHSCLQILESLLGFTVENEIDFVKKLGYILGQMTLAQNRMIFLDRFDFKKFLINSIESRRMLFGVSFICSFLKQGKQGKIFIPKNPWLMSILNLLGDLQRCTLKIIRCEIEDLFNFFNLKIVSRPIRTFKFKTREYLLEYKLQDGFGLFDIVNDTSISSNINEEEKLFKHVVSLALDFSIREITETIIEKACEIALKTGMSLFKTVRVEKGCEYTFFRNFMINLTKSLCFISSQEPMRACMSGNITYFLKLVGIEISPDKIHIIVENNHEICCNLIQRAGISRIADCIGEYFKNTEVSIGNSSFINLKILENTTHIEKIFIKPIEASEYQELKAHFLQINRRKNIKNFDVISEEWHILLSNNPEHGYRKIIDYILKSDDKDIECTKLCKYIIGHLIKRTTQTNSDFLYHCLKDIFKISYRTQKEVLSWLIYSTDPRRFSFHFVSKFIEFNLINLIEYDQALARNIRIEENLDPILELVTNLITGDIQICTVYDFIALLEALSNYSDNSKIYDFFQKISNFMMFFDNLNASDFDEFVKSEKYIIFQDFKKVRTLPSNLNIKAAFKSSWEHFVRYHKIPTLYCYQKIDVIPNLIKNHLNLYIKDTLEVFIDAYSRRNYLFTKFYTRFLTKLLDVIEETPENLKLIYDLINLLKPSNVPFFTTGYIEIVQHKIVKRFFDFYIAEEIVKVININDSFLYPCTKIFLSIKDNKNFIKMYGIYLSFICKHKFIHLKNIFNRYRDNISYIENQNLYFRVRRMLQSNTINIKEYINNSNFILYIIDNLNEKNLVSVYATNILRTFINEKVFIQKIIALVWICNKCDFVPAGLKTFYEELIKNEMISKMVDLIEAKFNK</sequence>
<dbReference type="Proteomes" id="UP000034350">
    <property type="component" value="Unassembled WGS sequence"/>
</dbReference>
<feature type="domain" description="CCR4-NOT transcription complex subunit 1" evidence="1">
    <location>
        <begin position="804"/>
        <end position="929"/>
    </location>
</feature>
<dbReference type="InterPro" id="IPR055454">
    <property type="entry name" value="CNOT1-like_NOT1_connector"/>
</dbReference>
<gene>
    <name evidence="6" type="ORF">AAJ76_5400026885</name>
</gene>
<dbReference type="Gene3D" id="1.25.40.840">
    <property type="entry name" value="CCR4-NOT transcription complex subunit 1 TTP binding domain"/>
    <property type="match status" value="1"/>
</dbReference>
<dbReference type="RefSeq" id="XP_024330386.1">
    <property type="nucleotide sequence ID" value="XM_024475969.1"/>
</dbReference>